<dbReference type="EMBL" id="POUA01000805">
    <property type="protein sequence ID" value="PZG14866.1"/>
    <property type="molecule type" value="Genomic_DNA"/>
</dbReference>
<dbReference type="RefSeq" id="WP_111172246.1">
    <property type="nucleotide sequence ID" value="NZ_POUA01000805.1"/>
</dbReference>
<dbReference type="Proteomes" id="UP000248544">
    <property type="component" value="Unassembled WGS sequence"/>
</dbReference>
<dbReference type="GO" id="GO:0015074">
    <property type="term" value="P:DNA integration"/>
    <property type="evidence" value="ECO:0007669"/>
    <property type="project" value="InterPro"/>
</dbReference>
<evidence type="ECO:0000256" key="1">
    <source>
        <dbReference type="ARBA" id="ARBA00023172"/>
    </source>
</evidence>
<accession>A0A2W2DSE8</accession>
<dbReference type="AlphaFoldDB" id="A0A2W2DSE8"/>
<evidence type="ECO:0000313" key="2">
    <source>
        <dbReference type="EMBL" id="PZG14866.1"/>
    </source>
</evidence>
<reference evidence="2 3" key="1">
    <citation type="submission" date="2018-01" db="EMBL/GenBank/DDBJ databases">
        <title>Draft genome sequence of Sphaerisporangium sp. 7K107.</title>
        <authorList>
            <person name="Sahin N."/>
            <person name="Saygin H."/>
            <person name="Ay H."/>
        </authorList>
    </citation>
    <scope>NUCLEOTIDE SEQUENCE [LARGE SCALE GENOMIC DNA]</scope>
    <source>
        <strain evidence="2 3">7K107</strain>
    </source>
</reference>
<sequence length="100" mass="11460">MVWTPQQTAAFLTYVRRHRLYALYRLIALRGLRRGEVAGLRWREVNETAKTIGINWQITQLGWQPIQGKPKTDVSDRVIAVDTQDCHRSACTICATEPPP</sequence>
<dbReference type="SUPFAM" id="SSF56349">
    <property type="entry name" value="DNA breaking-rejoining enzymes"/>
    <property type="match status" value="1"/>
</dbReference>
<dbReference type="Gene3D" id="1.10.443.10">
    <property type="entry name" value="Intergrase catalytic core"/>
    <property type="match status" value="1"/>
</dbReference>
<keyword evidence="1" id="KW-0233">DNA recombination</keyword>
<dbReference type="InterPro" id="IPR011010">
    <property type="entry name" value="DNA_brk_join_enz"/>
</dbReference>
<dbReference type="GO" id="GO:0003677">
    <property type="term" value="F:DNA binding"/>
    <property type="evidence" value="ECO:0007669"/>
    <property type="project" value="InterPro"/>
</dbReference>
<evidence type="ECO:0000313" key="3">
    <source>
        <dbReference type="Proteomes" id="UP000248544"/>
    </source>
</evidence>
<comment type="caution">
    <text evidence="2">The sequence shown here is derived from an EMBL/GenBank/DDBJ whole genome shotgun (WGS) entry which is preliminary data.</text>
</comment>
<dbReference type="GO" id="GO:0006310">
    <property type="term" value="P:DNA recombination"/>
    <property type="evidence" value="ECO:0007669"/>
    <property type="project" value="UniProtKB-KW"/>
</dbReference>
<gene>
    <name evidence="2" type="ORF">C1I98_39455</name>
</gene>
<proteinExistence type="predicted"/>
<name>A0A2W2DSE8_9ACTN</name>
<keyword evidence="3" id="KW-1185">Reference proteome</keyword>
<organism evidence="2 3">
    <name type="scientific">Spongiactinospora gelatinilytica</name>
    <dbReference type="NCBI Taxonomy" id="2666298"/>
    <lineage>
        <taxon>Bacteria</taxon>
        <taxon>Bacillati</taxon>
        <taxon>Actinomycetota</taxon>
        <taxon>Actinomycetes</taxon>
        <taxon>Streptosporangiales</taxon>
        <taxon>Streptosporangiaceae</taxon>
        <taxon>Spongiactinospora</taxon>
    </lineage>
</organism>
<protein>
    <recommendedName>
        <fullName evidence="4">Tyr recombinase domain-containing protein</fullName>
    </recommendedName>
</protein>
<dbReference type="InterPro" id="IPR013762">
    <property type="entry name" value="Integrase-like_cat_sf"/>
</dbReference>
<evidence type="ECO:0008006" key="4">
    <source>
        <dbReference type="Google" id="ProtNLM"/>
    </source>
</evidence>